<gene>
    <name evidence="2" type="ORF">MNBD_NITROSPIRAE03-302</name>
</gene>
<dbReference type="GO" id="GO:0016887">
    <property type="term" value="F:ATP hydrolysis activity"/>
    <property type="evidence" value="ECO:0007669"/>
    <property type="project" value="InterPro"/>
</dbReference>
<dbReference type="EMBL" id="UOGI01000380">
    <property type="protein sequence ID" value="VAX34744.1"/>
    <property type="molecule type" value="Genomic_DNA"/>
</dbReference>
<dbReference type="CDD" id="cd00009">
    <property type="entry name" value="AAA"/>
    <property type="match status" value="1"/>
</dbReference>
<reference evidence="2" key="1">
    <citation type="submission" date="2018-06" db="EMBL/GenBank/DDBJ databases">
        <authorList>
            <person name="Zhirakovskaya E."/>
        </authorList>
    </citation>
    <scope>NUCLEOTIDE SEQUENCE</scope>
</reference>
<dbReference type="InterPro" id="IPR049945">
    <property type="entry name" value="AAA_22"/>
</dbReference>
<protein>
    <submittedName>
        <fullName evidence="2">FIG022606: AAA ATPase</fullName>
    </submittedName>
</protein>
<dbReference type="SUPFAM" id="SSF52540">
    <property type="entry name" value="P-loop containing nucleoside triphosphate hydrolases"/>
    <property type="match status" value="1"/>
</dbReference>
<accession>A0A3B1DFF1</accession>
<organism evidence="2">
    <name type="scientific">hydrothermal vent metagenome</name>
    <dbReference type="NCBI Taxonomy" id="652676"/>
    <lineage>
        <taxon>unclassified sequences</taxon>
        <taxon>metagenomes</taxon>
        <taxon>ecological metagenomes</taxon>
    </lineage>
</organism>
<dbReference type="SMART" id="SM00382">
    <property type="entry name" value="AAA"/>
    <property type="match status" value="1"/>
</dbReference>
<dbReference type="PANTHER" id="PTHR35894:SF1">
    <property type="entry name" value="PHOSPHORIBULOKINASE _ URIDINE KINASE FAMILY"/>
    <property type="match status" value="1"/>
</dbReference>
<evidence type="ECO:0000313" key="2">
    <source>
        <dbReference type="EMBL" id="VAX34744.1"/>
    </source>
</evidence>
<dbReference type="PANTHER" id="PTHR35894">
    <property type="entry name" value="GENERAL SECRETION PATHWAY PROTEIN A-RELATED"/>
    <property type="match status" value="1"/>
</dbReference>
<dbReference type="NCBIfam" id="TIGR03015">
    <property type="entry name" value="pepcterm_ATPase"/>
    <property type="match status" value="1"/>
</dbReference>
<evidence type="ECO:0000259" key="1">
    <source>
        <dbReference type="SMART" id="SM00382"/>
    </source>
</evidence>
<feature type="domain" description="AAA+ ATPase" evidence="1">
    <location>
        <begin position="42"/>
        <end position="185"/>
    </location>
</feature>
<name>A0A3B1DFF1_9ZZZZ</name>
<dbReference type="Pfam" id="PF13401">
    <property type="entry name" value="AAA_22"/>
    <property type="match status" value="1"/>
</dbReference>
<proteinExistence type="predicted"/>
<dbReference type="Gene3D" id="3.40.50.300">
    <property type="entry name" value="P-loop containing nucleotide triphosphate hydrolases"/>
    <property type="match status" value="1"/>
</dbReference>
<dbReference type="InterPro" id="IPR003593">
    <property type="entry name" value="AAA+_ATPase"/>
</dbReference>
<dbReference type="AlphaFoldDB" id="A0A3B1DFF1"/>
<dbReference type="InterPro" id="IPR017466">
    <property type="entry name" value="XrtA-assoc_ATPase-like"/>
</dbReference>
<sequence length="210" mass="24088">MYEAFYNLKVKPFELVPSPDFLFLSRSHRKALTYLKYGITEKVGFMLLTGEVGSGKTTLIRNLVKGLDSNIVLSKIFNTKVSSEQLISLINEDFGLDVNGKDKISLLRELNDFLIEQYAKKHNPILVIDEAQNLTPELLEEVRMLSNLETDDAKLLQIVLVGQPELKKVLARPELRQLRQRISISCHIYPITRAETEEYIFHRLEVAGNR</sequence>
<feature type="non-terminal residue" evidence="2">
    <location>
        <position position="210"/>
    </location>
</feature>
<dbReference type="InterPro" id="IPR027417">
    <property type="entry name" value="P-loop_NTPase"/>
</dbReference>
<dbReference type="InterPro" id="IPR052026">
    <property type="entry name" value="ExeA_AAA_ATPase_DNA-bind"/>
</dbReference>